<proteinExistence type="predicted"/>
<protein>
    <submittedName>
        <fullName evidence="1">Uncharacterized protein</fullName>
    </submittedName>
</protein>
<dbReference type="Proteomes" id="UP001417504">
    <property type="component" value="Unassembled WGS sequence"/>
</dbReference>
<sequence>MVADQCPNGLPGRPRSEPTNQIYSWNEDIIRELIKATDVKAPIFLCNWVKAVTDTLEETVVLHGENENDGMIPGIEAVKQLFDSIDMEEGAMEKTLDLHNDSLELQNRWNVMTEGIVVMSPQCAKQNGHPQCARQNGQHALGDSSPGRRLVFFSVPIALVFVTQRAGYAPAQNSNNEFWVPRGFPNTQRDY</sequence>
<reference evidence="1 2" key="1">
    <citation type="submission" date="2024-01" db="EMBL/GenBank/DDBJ databases">
        <title>Genome assemblies of Stephania.</title>
        <authorList>
            <person name="Yang L."/>
        </authorList>
    </citation>
    <scope>NUCLEOTIDE SEQUENCE [LARGE SCALE GENOMIC DNA]</scope>
    <source>
        <strain evidence="1">QJT</strain>
        <tissue evidence="1">Leaf</tissue>
    </source>
</reference>
<organism evidence="1 2">
    <name type="scientific">Stephania japonica</name>
    <dbReference type="NCBI Taxonomy" id="461633"/>
    <lineage>
        <taxon>Eukaryota</taxon>
        <taxon>Viridiplantae</taxon>
        <taxon>Streptophyta</taxon>
        <taxon>Embryophyta</taxon>
        <taxon>Tracheophyta</taxon>
        <taxon>Spermatophyta</taxon>
        <taxon>Magnoliopsida</taxon>
        <taxon>Ranunculales</taxon>
        <taxon>Menispermaceae</taxon>
        <taxon>Menispermoideae</taxon>
        <taxon>Cissampelideae</taxon>
        <taxon>Stephania</taxon>
    </lineage>
</organism>
<evidence type="ECO:0000313" key="1">
    <source>
        <dbReference type="EMBL" id="KAK9096938.1"/>
    </source>
</evidence>
<name>A0AAP0EW62_9MAGN</name>
<gene>
    <name evidence="1" type="ORF">Sjap_022435</name>
</gene>
<evidence type="ECO:0000313" key="2">
    <source>
        <dbReference type="Proteomes" id="UP001417504"/>
    </source>
</evidence>
<comment type="caution">
    <text evidence="1">The sequence shown here is derived from an EMBL/GenBank/DDBJ whole genome shotgun (WGS) entry which is preliminary data.</text>
</comment>
<dbReference type="EMBL" id="JBBNAE010000009">
    <property type="protein sequence ID" value="KAK9096938.1"/>
    <property type="molecule type" value="Genomic_DNA"/>
</dbReference>
<dbReference type="AlphaFoldDB" id="A0AAP0EW62"/>
<keyword evidence="2" id="KW-1185">Reference proteome</keyword>
<accession>A0AAP0EW62</accession>